<gene>
    <name evidence="2" type="ORF">ACFY35_42305</name>
</gene>
<keyword evidence="3" id="KW-1185">Reference proteome</keyword>
<feature type="transmembrane region" description="Helical" evidence="1">
    <location>
        <begin position="77"/>
        <end position="96"/>
    </location>
</feature>
<keyword evidence="1" id="KW-0812">Transmembrane</keyword>
<evidence type="ECO:0000256" key="1">
    <source>
        <dbReference type="SAM" id="Phobius"/>
    </source>
</evidence>
<dbReference type="RefSeq" id="WP_020516314.1">
    <property type="nucleotide sequence ID" value="NZ_JBIAZU010000008.1"/>
</dbReference>
<proteinExistence type="predicted"/>
<comment type="caution">
    <text evidence="2">The sequence shown here is derived from an EMBL/GenBank/DDBJ whole genome shotgun (WGS) entry which is preliminary data.</text>
</comment>
<evidence type="ECO:0000313" key="2">
    <source>
        <dbReference type="EMBL" id="MFF5296109.1"/>
    </source>
</evidence>
<protein>
    <submittedName>
        <fullName evidence="2">Uncharacterized protein</fullName>
    </submittedName>
</protein>
<keyword evidence="1" id="KW-0472">Membrane</keyword>
<sequence length="118" mass="12830">MTDAAGTPDSWWLRLANEKLGPRKGCPDDAILEPIDIYFRSHERFLLIRGGAERRRRTVLACLSIVASAQWGSPLPLLLATIIGGAVLLASLLRLYRTTRPVAVGAWLIAGSSSSCSR</sequence>
<keyword evidence="1" id="KW-1133">Transmembrane helix</keyword>
<evidence type="ECO:0000313" key="3">
    <source>
        <dbReference type="Proteomes" id="UP001602245"/>
    </source>
</evidence>
<dbReference type="EMBL" id="JBIAZU010000008">
    <property type="protein sequence ID" value="MFF5296109.1"/>
    <property type="molecule type" value="Genomic_DNA"/>
</dbReference>
<organism evidence="2 3">
    <name type="scientific">Paractinoplanes globisporus</name>
    <dbReference type="NCBI Taxonomy" id="113565"/>
    <lineage>
        <taxon>Bacteria</taxon>
        <taxon>Bacillati</taxon>
        <taxon>Actinomycetota</taxon>
        <taxon>Actinomycetes</taxon>
        <taxon>Micromonosporales</taxon>
        <taxon>Micromonosporaceae</taxon>
        <taxon>Paractinoplanes</taxon>
    </lineage>
</organism>
<reference evidence="2 3" key="1">
    <citation type="submission" date="2024-10" db="EMBL/GenBank/DDBJ databases">
        <title>The Natural Products Discovery Center: Release of the First 8490 Sequenced Strains for Exploring Actinobacteria Biosynthetic Diversity.</title>
        <authorList>
            <person name="Kalkreuter E."/>
            <person name="Kautsar S.A."/>
            <person name="Yang D."/>
            <person name="Bader C.D."/>
            <person name="Teijaro C.N."/>
            <person name="Fluegel L."/>
            <person name="Davis C.M."/>
            <person name="Simpson J.R."/>
            <person name="Lauterbach L."/>
            <person name="Steele A.D."/>
            <person name="Gui C."/>
            <person name="Meng S."/>
            <person name="Li G."/>
            <person name="Viehrig K."/>
            <person name="Ye F."/>
            <person name="Su P."/>
            <person name="Kiefer A.F."/>
            <person name="Nichols A."/>
            <person name="Cepeda A.J."/>
            <person name="Yan W."/>
            <person name="Fan B."/>
            <person name="Jiang Y."/>
            <person name="Adhikari A."/>
            <person name="Zheng C.-J."/>
            <person name="Schuster L."/>
            <person name="Cowan T.M."/>
            <person name="Smanski M.J."/>
            <person name="Chevrette M.G."/>
            <person name="De Carvalho L.P.S."/>
            <person name="Shen B."/>
        </authorList>
    </citation>
    <scope>NUCLEOTIDE SEQUENCE [LARGE SCALE GENOMIC DNA]</scope>
    <source>
        <strain evidence="2 3">NPDC000087</strain>
    </source>
</reference>
<dbReference type="Proteomes" id="UP001602245">
    <property type="component" value="Unassembled WGS sequence"/>
</dbReference>
<accession>A0ABW6WS28</accession>
<name>A0ABW6WS28_9ACTN</name>